<name>A0ABS7KBB7_9BACI</name>
<feature type="domain" description="PPM-type phosphatase" evidence="1">
    <location>
        <begin position="8"/>
        <end position="197"/>
    </location>
</feature>
<organism evidence="2 3">
    <name type="scientific">Mesobacillus maritimus</name>
    <dbReference type="NCBI Taxonomy" id="1643336"/>
    <lineage>
        <taxon>Bacteria</taxon>
        <taxon>Bacillati</taxon>
        <taxon>Bacillota</taxon>
        <taxon>Bacilli</taxon>
        <taxon>Bacillales</taxon>
        <taxon>Bacillaceae</taxon>
        <taxon>Mesobacillus</taxon>
    </lineage>
</organism>
<protein>
    <submittedName>
        <fullName evidence="2">SpoIIE family protein phosphatase</fullName>
    </submittedName>
</protein>
<dbReference type="PANTHER" id="PTHR35801:SF1">
    <property type="entry name" value="PHOSPHOSERINE PHOSPHATASE RSBX"/>
    <property type="match status" value="1"/>
</dbReference>
<dbReference type="SMART" id="SM00331">
    <property type="entry name" value="PP2C_SIG"/>
    <property type="match status" value="1"/>
</dbReference>
<proteinExistence type="predicted"/>
<dbReference type="Pfam" id="PF07228">
    <property type="entry name" value="SpoIIE"/>
    <property type="match status" value="1"/>
</dbReference>
<keyword evidence="3" id="KW-1185">Reference proteome</keyword>
<accession>A0ABS7KBB7</accession>
<evidence type="ECO:0000313" key="3">
    <source>
        <dbReference type="Proteomes" id="UP000769780"/>
    </source>
</evidence>
<dbReference type="InterPro" id="IPR001932">
    <property type="entry name" value="PPM-type_phosphatase-like_dom"/>
</dbReference>
<dbReference type="Gene3D" id="3.60.40.10">
    <property type="entry name" value="PPM-type phosphatase domain"/>
    <property type="match status" value="1"/>
</dbReference>
<dbReference type="RefSeq" id="WP_221875787.1">
    <property type="nucleotide sequence ID" value="NZ_JACWFH010000038.1"/>
</dbReference>
<comment type="caution">
    <text evidence="2">The sequence shown here is derived from an EMBL/GenBank/DDBJ whole genome shotgun (WGS) entry which is preliminary data.</text>
</comment>
<dbReference type="InterPro" id="IPR039248">
    <property type="entry name" value="Ptase_RsbX"/>
</dbReference>
<evidence type="ECO:0000259" key="1">
    <source>
        <dbReference type="SMART" id="SM00331"/>
    </source>
</evidence>
<evidence type="ECO:0000313" key="2">
    <source>
        <dbReference type="EMBL" id="MBY0099566.1"/>
    </source>
</evidence>
<dbReference type="EMBL" id="JACWFH010000038">
    <property type="protein sequence ID" value="MBY0099566.1"/>
    <property type="molecule type" value="Genomic_DNA"/>
</dbReference>
<dbReference type="SUPFAM" id="SSF81606">
    <property type="entry name" value="PP2C-like"/>
    <property type="match status" value="1"/>
</dbReference>
<sequence>MIENFSNRLELFVHQTTKAGNKECGDSYFYKATDEYFICVVADGLGSGTYAHEASSAVISVVEEYHHENLDSLMSRCNQVLYQKRGAAVSILKVYFNRKEFVYSGVGNIRFYLYSPQGKLTYPLPVTGYLSGKPQAFHTQRFAYEPESKFLIYSDGFEIHGAKSLLGGYRSTKAIADEIKQNHVDGNDDATFILGSLLD</sequence>
<dbReference type="InterPro" id="IPR036457">
    <property type="entry name" value="PPM-type-like_dom_sf"/>
</dbReference>
<dbReference type="Proteomes" id="UP000769780">
    <property type="component" value="Unassembled WGS sequence"/>
</dbReference>
<reference evidence="2 3" key="1">
    <citation type="submission" date="2020-07" db="EMBL/GenBank/DDBJ databases">
        <title>Fungal Genomes of the International Space Station.</title>
        <authorList>
            <person name="Seuylemezian A."/>
            <person name="Singh N.K."/>
            <person name="Wood J."/>
            <person name="Venkateswaran K."/>
        </authorList>
    </citation>
    <scope>NUCLEOTIDE SEQUENCE [LARGE SCALE GENOMIC DNA]</scope>
    <source>
        <strain evidence="2 3">PL-B2</strain>
    </source>
</reference>
<dbReference type="PANTHER" id="PTHR35801">
    <property type="entry name" value="PHOSPHOSERINE PHOSPHATASE RSBX"/>
    <property type="match status" value="1"/>
</dbReference>
<gene>
    <name evidence="2" type="ORF">H0185_22705</name>
</gene>